<sequence length="197" mass="22166">MHQDELATLIRWCDDGCGHFELLLPMVGQTVAFTAIPADRSAPAVTERMAQTLRETLALGHDDLLKIEALLWEECRFAFETGDYGIDVRPEETRVDAHLRAFELAGPRDALRKAQLLQVYIHDDSVSRFVCLETDTVSGNRICVIIKNGRIVDFDDSATLLNWFENEDRYAHKRRQVILSGNFVAASVEIGSFATTP</sequence>
<accession>A0AAU9AUC9</accession>
<protein>
    <submittedName>
        <fullName evidence="1">Uncharacterized protein</fullName>
    </submittedName>
</protein>
<reference evidence="1 2" key="1">
    <citation type="journal article" date="2017" name="DNA Res.">
        <title>Complete genome sequence and expression profile of the commercial lytic enzyme producer Lysobacter enzymogenes M497-1.</title>
        <authorList>
            <person name="Takami H."/>
            <person name="Toyoda A."/>
            <person name="Uchiyama I."/>
            <person name="Itoh T."/>
            <person name="Takaki Y."/>
            <person name="Arai W."/>
            <person name="Nishi S."/>
            <person name="Kawai M."/>
            <person name="Shinya K."/>
            <person name="Ikeda H."/>
        </authorList>
    </citation>
    <scope>NUCLEOTIDE SEQUENCE [LARGE SCALE GENOMIC DNA]</scope>
    <source>
        <strain evidence="1 2">M497-1</strain>
    </source>
</reference>
<evidence type="ECO:0000313" key="2">
    <source>
        <dbReference type="Proteomes" id="UP000218824"/>
    </source>
</evidence>
<organism evidence="1 2">
    <name type="scientific">Lysobacter enzymogenes</name>
    <dbReference type="NCBI Taxonomy" id="69"/>
    <lineage>
        <taxon>Bacteria</taxon>
        <taxon>Pseudomonadati</taxon>
        <taxon>Pseudomonadota</taxon>
        <taxon>Gammaproteobacteria</taxon>
        <taxon>Lysobacterales</taxon>
        <taxon>Lysobacteraceae</taxon>
        <taxon>Lysobacter</taxon>
    </lineage>
</organism>
<dbReference type="EMBL" id="AP014940">
    <property type="protein sequence ID" value="BAV97571.1"/>
    <property type="molecule type" value="Genomic_DNA"/>
</dbReference>
<dbReference type="AlphaFoldDB" id="A0AAU9AUC9"/>
<proteinExistence type="predicted"/>
<evidence type="ECO:0000313" key="1">
    <source>
        <dbReference type="EMBL" id="BAV97571.1"/>
    </source>
</evidence>
<gene>
    <name evidence="1" type="ORF">LEN_2084</name>
</gene>
<name>A0AAU9AUC9_LYSEN</name>
<dbReference type="Proteomes" id="UP000218824">
    <property type="component" value="Chromosome"/>
</dbReference>
<dbReference type="KEGG" id="lem:LEN_2084"/>
<dbReference type="GeneID" id="83063953"/>
<dbReference type="RefSeq" id="WP_096377697.1">
    <property type="nucleotide sequence ID" value="NZ_AP014940.1"/>
</dbReference>